<name>A0ABV3EEN2_9ACTN</name>
<comment type="caution">
    <text evidence="3">The sequence shown here is derived from an EMBL/GenBank/DDBJ whole genome shotgun (WGS) entry which is preliminary data.</text>
</comment>
<keyword evidence="1" id="KW-0732">Signal</keyword>
<dbReference type="PANTHER" id="PTHR37017">
    <property type="entry name" value="AB HYDROLASE-1 DOMAIN-CONTAINING PROTEIN-RELATED"/>
    <property type="match status" value="1"/>
</dbReference>
<reference evidence="3 4" key="1">
    <citation type="submission" date="2024-06" db="EMBL/GenBank/DDBJ databases">
        <title>The Natural Products Discovery Center: Release of the First 8490 Sequenced Strains for Exploring Actinobacteria Biosynthetic Diversity.</title>
        <authorList>
            <person name="Kalkreuter E."/>
            <person name="Kautsar S.A."/>
            <person name="Yang D."/>
            <person name="Bader C.D."/>
            <person name="Teijaro C.N."/>
            <person name="Fluegel L."/>
            <person name="Davis C.M."/>
            <person name="Simpson J.R."/>
            <person name="Lauterbach L."/>
            <person name="Steele A.D."/>
            <person name="Gui C."/>
            <person name="Meng S."/>
            <person name="Li G."/>
            <person name="Viehrig K."/>
            <person name="Ye F."/>
            <person name="Su P."/>
            <person name="Kiefer A.F."/>
            <person name="Nichols A."/>
            <person name="Cepeda A.J."/>
            <person name="Yan W."/>
            <person name="Fan B."/>
            <person name="Jiang Y."/>
            <person name="Adhikari A."/>
            <person name="Zheng C.-J."/>
            <person name="Schuster L."/>
            <person name="Cowan T.M."/>
            <person name="Smanski M.J."/>
            <person name="Chevrette M.G."/>
            <person name="De Carvalho L.P.S."/>
            <person name="Shen B."/>
        </authorList>
    </citation>
    <scope>NUCLEOTIDE SEQUENCE [LARGE SCALE GENOMIC DNA]</scope>
    <source>
        <strain evidence="3 4">NPDC048274</strain>
    </source>
</reference>
<evidence type="ECO:0000256" key="1">
    <source>
        <dbReference type="SAM" id="SignalP"/>
    </source>
</evidence>
<dbReference type="InterPro" id="IPR000073">
    <property type="entry name" value="AB_hydrolase_1"/>
</dbReference>
<accession>A0ABV3EEN2</accession>
<dbReference type="SUPFAM" id="SSF53474">
    <property type="entry name" value="alpha/beta-Hydrolases"/>
    <property type="match status" value="1"/>
</dbReference>
<dbReference type="InterPro" id="IPR029058">
    <property type="entry name" value="AB_hydrolase_fold"/>
</dbReference>
<gene>
    <name evidence="3" type="ORF">AB0D65_32545</name>
</gene>
<evidence type="ECO:0000259" key="2">
    <source>
        <dbReference type="Pfam" id="PF12697"/>
    </source>
</evidence>
<sequence>MNRTSRISRTHTTMTVLAGAGVAAGLLATTIAPASAGKGGPADRGDKPTVVLVHGAFADSTSWNGVIDRLRHDGYPVVAVANPLRSLSGDSAYLKDVLAGIDGPVVLAGHSYGGSVISNAATGNKKVKALVYLAAFLPEKGESAVELSGRFPGSTLGDALRPVPVTNADGSPGTDLYIQNDKFRHQFAADVPRNKTDLMTVTQRPVTEAALAEGAAEPAWKTIPSWVLVATRDLNIPPAAQEFMARRAGAHTTEVRSSHAVSVSHPGKVTGVIEDAARSVR</sequence>
<dbReference type="InterPro" id="IPR052897">
    <property type="entry name" value="Sec-Metab_Biosynth_Hydrolase"/>
</dbReference>
<proteinExistence type="predicted"/>
<keyword evidence="3" id="KW-0378">Hydrolase</keyword>
<dbReference type="Pfam" id="PF12697">
    <property type="entry name" value="Abhydrolase_6"/>
    <property type="match status" value="1"/>
</dbReference>
<dbReference type="RefSeq" id="WP_359988673.1">
    <property type="nucleotide sequence ID" value="NZ_JBEZLS010000032.1"/>
</dbReference>
<feature type="chain" id="PRO_5045178678" evidence="1">
    <location>
        <begin position="35"/>
        <end position="281"/>
    </location>
</feature>
<protein>
    <submittedName>
        <fullName evidence="3">Alpha/beta hydrolase</fullName>
    </submittedName>
</protein>
<organism evidence="3 4">
    <name type="scientific">Streptomyces griseoloalbus</name>
    <dbReference type="NCBI Taxonomy" id="67303"/>
    <lineage>
        <taxon>Bacteria</taxon>
        <taxon>Bacillati</taxon>
        <taxon>Actinomycetota</taxon>
        <taxon>Actinomycetes</taxon>
        <taxon>Kitasatosporales</taxon>
        <taxon>Streptomycetaceae</taxon>
        <taxon>Streptomyces</taxon>
    </lineage>
</organism>
<dbReference type="EMBL" id="JBEZLS010000032">
    <property type="protein sequence ID" value="MEU9355601.1"/>
    <property type="molecule type" value="Genomic_DNA"/>
</dbReference>
<keyword evidence="4" id="KW-1185">Reference proteome</keyword>
<dbReference type="Gene3D" id="3.40.50.1820">
    <property type="entry name" value="alpha/beta hydrolase"/>
    <property type="match status" value="1"/>
</dbReference>
<evidence type="ECO:0000313" key="4">
    <source>
        <dbReference type="Proteomes" id="UP001551582"/>
    </source>
</evidence>
<dbReference type="GO" id="GO:0016787">
    <property type="term" value="F:hydrolase activity"/>
    <property type="evidence" value="ECO:0007669"/>
    <property type="project" value="UniProtKB-KW"/>
</dbReference>
<feature type="domain" description="AB hydrolase-1" evidence="2">
    <location>
        <begin position="50"/>
        <end position="269"/>
    </location>
</feature>
<dbReference type="PANTHER" id="PTHR37017:SF11">
    <property type="entry name" value="ESTERASE_LIPASE_THIOESTERASE DOMAIN-CONTAINING PROTEIN"/>
    <property type="match status" value="1"/>
</dbReference>
<feature type="signal peptide" evidence="1">
    <location>
        <begin position="1"/>
        <end position="34"/>
    </location>
</feature>
<dbReference type="Proteomes" id="UP001551582">
    <property type="component" value="Unassembled WGS sequence"/>
</dbReference>
<evidence type="ECO:0000313" key="3">
    <source>
        <dbReference type="EMBL" id="MEU9355601.1"/>
    </source>
</evidence>